<evidence type="ECO:0000313" key="3">
    <source>
        <dbReference type="Proteomes" id="UP000001072"/>
    </source>
</evidence>
<dbReference type="VEuPathDB" id="FungiDB:MELLADRAFT_85864"/>
<dbReference type="EMBL" id="GL883252">
    <property type="protein sequence ID" value="EGF97326.1"/>
    <property type="molecule type" value="Genomic_DNA"/>
</dbReference>
<protein>
    <submittedName>
        <fullName evidence="2">Uncharacterized protein</fullName>
    </submittedName>
</protein>
<feature type="region of interest" description="Disordered" evidence="1">
    <location>
        <begin position="1"/>
        <end position="52"/>
    </location>
</feature>
<dbReference type="OrthoDB" id="2499072at2759"/>
<dbReference type="AlphaFoldDB" id="F4SDF0"/>
<organism evidence="3">
    <name type="scientific">Melampsora larici-populina (strain 98AG31 / pathotype 3-4-7)</name>
    <name type="common">Poplar leaf rust fungus</name>
    <dbReference type="NCBI Taxonomy" id="747676"/>
    <lineage>
        <taxon>Eukaryota</taxon>
        <taxon>Fungi</taxon>
        <taxon>Dikarya</taxon>
        <taxon>Basidiomycota</taxon>
        <taxon>Pucciniomycotina</taxon>
        <taxon>Pucciniomycetes</taxon>
        <taxon>Pucciniales</taxon>
        <taxon>Melampsoraceae</taxon>
        <taxon>Melampsora</taxon>
    </lineage>
</organism>
<keyword evidence="3" id="KW-1185">Reference proteome</keyword>
<feature type="compositionally biased region" description="Basic residues" evidence="1">
    <location>
        <begin position="29"/>
        <end position="39"/>
    </location>
</feature>
<feature type="compositionally biased region" description="Polar residues" evidence="1">
    <location>
        <begin position="404"/>
        <end position="417"/>
    </location>
</feature>
<dbReference type="KEGG" id="mlr:MELLADRAFT_85864"/>
<dbReference type="RefSeq" id="XP_007419410.1">
    <property type="nucleotide sequence ID" value="XM_007419348.1"/>
</dbReference>
<dbReference type="Proteomes" id="UP000001072">
    <property type="component" value="Unassembled WGS sequence"/>
</dbReference>
<reference evidence="3" key="1">
    <citation type="journal article" date="2011" name="Proc. Natl. Acad. Sci. U.S.A.">
        <title>Obligate biotrophy features unraveled by the genomic analysis of rust fungi.</title>
        <authorList>
            <person name="Duplessis S."/>
            <person name="Cuomo C.A."/>
            <person name="Lin Y.-C."/>
            <person name="Aerts A."/>
            <person name="Tisserant E."/>
            <person name="Veneault-Fourrey C."/>
            <person name="Joly D.L."/>
            <person name="Hacquard S."/>
            <person name="Amselem J."/>
            <person name="Cantarel B.L."/>
            <person name="Chiu R."/>
            <person name="Coutinho P.M."/>
            <person name="Feau N."/>
            <person name="Field M."/>
            <person name="Frey P."/>
            <person name="Gelhaye E."/>
            <person name="Goldberg J."/>
            <person name="Grabherr M.G."/>
            <person name="Kodira C.D."/>
            <person name="Kohler A."/>
            <person name="Kuees U."/>
            <person name="Lindquist E.A."/>
            <person name="Lucas S.M."/>
            <person name="Mago R."/>
            <person name="Mauceli E."/>
            <person name="Morin E."/>
            <person name="Murat C."/>
            <person name="Pangilinan J.L."/>
            <person name="Park R."/>
            <person name="Pearson M."/>
            <person name="Quesneville H."/>
            <person name="Rouhier N."/>
            <person name="Sakthikumar S."/>
            <person name="Salamov A.A."/>
            <person name="Schmutz J."/>
            <person name="Selles B."/>
            <person name="Shapiro H."/>
            <person name="Tanguay P."/>
            <person name="Tuskan G.A."/>
            <person name="Henrissat B."/>
            <person name="Van de Peer Y."/>
            <person name="Rouze P."/>
            <person name="Ellis J.G."/>
            <person name="Dodds P.N."/>
            <person name="Schein J.E."/>
            <person name="Zhong S."/>
            <person name="Hamelin R.C."/>
            <person name="Grigoriev I.V."/>
            <person name="Szabo L.J."/>
            <person name="Martin F."/>
        </authorList>
    </citation>
    <scope>NUCLEOTIDE SEQUENCE [LARGE SCALE GENOMIC DNA]</scope>
    <source>
        <strain evidence="3">98AG31 / pathotype 3-4-7</strain>
    </source>
</reference>
<dbReference type="GeneID" id="18933991"/>
<feature type="region of interest" description="Disordered" evidence="1">
    <location>
        <begin position="397"/>
        <end position="417"/>
    </location>
</feature>
<name>F4SDF0_MELLP</name>
<proteinExistence type="predicted"/>
<accession>F4SDF0</accession>
<evidence type="ECO:0000256" key="1">
    <source>
        <dbReference type="SAM" id="MobiDB-lite"/>
    </source>
</evidence>
<evidence type="ECO:0000313" key="2">
    <source>
        <dbReference type="EMBL" id="EGF97326.1"/>
    </source>
</evidence>
<dbReference type="InParanoid" id="F4SDF0"/>
<feature type="compositionally biased region" description="Polar residues" evidence="1">
    <location>
        <begin position="1"/>
        <end position="13"/>
    </location>
</feature>
<sequence length="417" mass="47507">MSLRSGRQLSPSAATAPVISKQRRDSANTKKKSLRKNNRGRQPTPEPDATNLADNIRSEVDTTNLADNTRSKEFTSSFPSLNIDNMEQELDKWTVVDLRKELAERKKNASRHKNQVPTEINNLVQLIRLDHEKRMLMAALIGGISETMVWELTNVGPTSGKSSCWTRFLSFGKKPLAIEMPHRNNKAGWAKRNTDIRDIWDNMTNDEKMVFRTPYFFALAKLPDLSSPSVAVEVGDVDQEINEEDISAQVTSPHVNQLSEEEELLYRPIFDELVDVEKVHFNHGKPEKNVSVASLQLKSLAAFRVAHHNFAIVCQRFHIHYYLTALSCDISDGWNEVYSTNKTFSEWADEKMEFSTKFKYYVHGKVVASEIEKKAAPPVDARRAELTKALNHLMQTRSRRCHQSSRMAYSPGTNSTR</sequence>
<dbReference type="HOGENOM" id="CLU_025212_3_2_1"/>
<gene>
    <name evidence="2" type="ORF">MELLADRAFT_85864</name>
</gene>